<dbReference type="HOGENOM" id="CLU_093759_1_0_4"/>
<dbReference type="EMBL" id="CP002581">
    <property type="protein sequence ID" value="AJK48147.1"/>
    <property type="molecule type" value="Genomic_DNA"/>
</dbReference>
<accession>A0A0B6RS20</accession>
<keyword evidence="3" id="KW-1185">Reference proteome</keyword>
<proteinExistence type="predicted"/>
<protein>
    <submittedName>
        <fullName evidence="2">Uncharacterized protein</fullName>
    </submittedName>
</protein>
<dbReference type="Pfam" id="PF05974">
    <property type="entry name" value="DUF892"/>
    <property type="match status" value="1"/>
</dbReference>
<dbReference type="InterPro" id="IPR010287">
    <property type="entry name" value="DUF892_YciF-like"/>
</dbReference>
<evidence type="ECO:0000313" key="2">
    <source>
        <dbReference type="EMBL" id="AJK48147.1"/>
    </source>
</evidence>
<organism evidence="2 3">
    <name type="scientific">Burkholderia plantarii</name>
    <dbReference type="NCBI Taxonomy" id="41899"/>
    <lineage>
        <taxon>Bacteria</taxon>
        <taxon>Pseudomonadati</taxon>
        <taxon>Pseudomonadota</taxon>
        <taxon>Betaproteobacteria</taxon>
        <taxon>Burkholderiales</taxon>
        <taxon>Burkholderiaceae</taxon>
        <taxon>Burkholderia</taxon>
    </lineage>
</organism>
<dbReference type="InterPro" id="IPR009078">
    <property type="entry name" value="Ferritin-like_SF"/>
</dbReference>
<reference evidence="3" key="1">
    <citation type="submission" date="2011-03" db="EMBL/GenBank/DDBJ databases">
        <authorList>
            <person name="Voget S."/>
            <person name="Streit W.R."/>
            <person name="Jaeger K.E."/>
            <person name="Daniel R."/>
        </authorList>
    </citation>
    <scope>NUCLEOTIDE SEQUENCE [LARGE SCALE GENOMIC DNA]</scope>
    <source>
        <strain evidence="3">PG1</strain>
    </source>
</reference>
<gene>
    <name evidence="2" type="ORF">BGL_2c00490</name>
</gene>
<dbReference type="SUPFAM" id="SSF47240">
    <property type="entry name" value="Ferritin-like"/>
    <property type="match status" value="1"/>
</dbReference>
<name>A0A0B6RS20_BURPL</name>
<evidence type="ECO:0000256" key="1">
    <source>
        <dbReference type="SAM" id="MobiDB-lite"/>
    </source>
</evidence>
<dbReference type="Gene3D" id="1.20.1260.10">
    <property type="match status" value="1"/>
</dbReference>
<evidence type="ECO:0000313" key="3">
    <source>
        <dbReference type="Proteomes" id="UP000031838"/>
    </source>
</evidence>
<feature type="compositionally biased region" description="Basic and acidic residues" evidence="1">
    <location>
        <begin position="10"/>
        <end position="23"/>
    </location>
</feature>
<sequence>MRPTAAHAPSPDKEHHMAHTKRSIDEHLDEWLRDAHAMEEQAGTMLAAMARRLEHYPDLKQRIEQHLGETREQARLIRECIGRRGSDVSALKDLGARSLATLQGFTSMLAADEVVKGAIASYAFENFEIATYRTLITAARTAGDADTLTVCERILPQEVAMANWLEQHLPQVVNAFLTRNPENEAASR</sequence>
<reference evidence="2 3" key="2">
    <citation type="journal article" date="2016" name="Appl. Microbiol. Biotechnol.">
        <title>Mutations improving production and secretion of extracellular lipase by Burkholderia glumae PG1.</title>
        <authorList>
            <person name="Knapp A."/>
            <person name="Voget S."/>
            <person name="Gao R."/>
            <person name="Zaburannyi N."/>
            <person name="Krysciak D."/>
            <person name="Breuer M."/>
            <person name="Hauer B."/>
            <person name="Streit W.R."/>
            <person name="Muller R."/>
            <person name="Daniel R."/>
            <person name="Jaeger K.E."/>
        </authorList>
    </citation>
    <scope>NUCLEOTIDE SEQUENCE [LARGE SCALE GENOMIC DNA]</scope>
    <source>
        <strain evidence="2 3">PG1</strain>
    </source>
</reference>
<dbReference type="CDD" id="cd00657">
    <property type="entry name" value="Ferritin_like"/>
    <property type="match status" value="1"/>
</dbReference>
<dbReference type="InterPro" id="IPR012347">
    <property type="entry name" value="Ferritin-like"/>
</dbReference>
<feature type="region of interest" description="Disordered" evidence="1">
    <location>
        <begin position="1"/>
        <end position="23"/>
    </location>
</feature>
<dbReference type="Proteomes" id="UP000031838">
    <property type="component" value="Chromosome 2"/>
</dbReference>
<dbReference type="AlphaFoldDB" id="A0A0B6RS20"/>
<dbReference type="KEGG" id="bgp:BGL_2c00490"/>